<keyword evidence="2" id="KW-0520">NAD</keyword>
<dbReference type="eggNOG" id="COG3261">
    <property type="taxonomic scope" value="Bacteria"/>
</dbReference>
<evidence type="ECO:0000256" key="1">
    <source>
        <dbReference type="ARBA" id="ARBA00023002"/>
    </source>
</evidence>
<evidence type="ECO:0000259" key="4">
    <source>
        <dbReference type="Pfam" id="PF00329"/>
    </source>
</evidence>
<accession>W5TLB0</accession>
<name>W5TLB0_9NOCA</name>
<evidence type="ECO:0000313" key="6">
    <source>
        <dbReference type="EMBL" id="AHH19753.1"/>
    </source>
</evidence>
<evidence type="ECO:0000313" key="7">
    <source>
        <dbReference type="Proteomes" id="UP000019150"/>
    </source>
</evidence>
<dbReference type="STRING" id="1415166.NONO_c49690"/>
<dbReference type="SUPFAM" id="SSF56762">
    <property type="entry name" value="HydB/Nqo4-like"/>
    <property type="match status" value="1"/>
</dbReference>
<feature type="domain" description="NADH-quinone oxidoreductase subunit D" evidence="5">
    <location>
        <begin position="261"/>
        <end position="410"/>
    </location>
</feature>
<feature type="domain" description="NADH-quinone oxidoreductase subunit D" evidence="5">
    <location>
        <begin position="420"/>
        <end position="487"/>
    </location>
</feature>
<dbReference type="InterPro" id="IPR001501">
    <property type="entry name" value="Ni-dep_hyd_lsu"/>
</dbReference>
<dbReference type="Pfam" id="PF00374">
    <property type="entry name" value="NiFeSe_Hases"/>
    <property type="match status" value="1"/>
</dbReference>
<keyword evidence="1" id="KW-0560">Oxidoreductase</keyword>
<dbReference type="InterPro" id="IPR029014">
    <property type="entry name" value="NiFe-Hase_large"/>
</dbReference>
<dbReference type="PANTHER" id="PTHR43485">
    <property type="entry name" value="HYDROGENASE-4 COMPONENT G"/>
    <property type="match status" value="1"/>
</dbReference>
<dbReference type="GO" id="GO:0016651">
    <property type="term" value="F:oxidoreductase activity, acting on NAD(P)H"/>
    <property type="evidence" value="ECO:0007669"/>
    <property type="project" value="InterPro"/>
</dbReference>
<dbReference type="eggNOG" id="COG0852">
    <property type="taxonomic scope" value="Bacteria"/>
</dbReference>
<dbReference type="GO" id="GO:0048038">
    <property type="term" value="F:quinone binding"/>
    <property type="evidence" value="ECO:0007669"/>
    <property type="project" value="InterPro"/>
</dbReference>
<organism evidence="6 7">
    <name type="scientific">Nocardia nova SH22a</name>
    <dbReference type="NCBI Taxonomy" id="1415166"/>
    <lineage>
        <taxon>Bacteria</taxon>
        <taxon>Bacillati</taxon>
        <taxon>Actinomycetota</taxon>
        <taxon>Actinomycetes</taxon>
        <taxon>Mycobacteriales</taxon>
        <taxon>Nocardiaceae</taxon>
        <taxon>Nocardia</taxon>
    </lineage>
</organism>
<dbReference type="Gene3D" id="3.30.460.80">
    <property type="entry name" value="NADH:ubiquinone oxidoreductase, 30kDa subunit"/>
    <property type="match status" value="1"/>
</dbReference>
<dbReference type="InterPro" id="IPR001268">
    <property type="entry name" value="NADH_UbQ_OxRdtase_30kDa_su"/>
</dbReference>
<evidence type="ECO:0000259" key="5">
    <source>
        <dbReference type="Pfam" id="PF00346"/>
    </source>
</evidence>
<dbReference type="InterPro" id="IPR001135">
    <property type="entry name" value="NADH_Q_OxRdtase_suD"/>
</dbReference>
<feature type="binding site" evidence="3">
    <location>
        <position position="177"/>
    </location>
    <ligand>
        <name>Mg(2+)</name>
        <dbReference type="ChEBI" id="CHEBI:18420"/>
    </ligand>
</feature>
<sequence length="493" mass="52879">MIAADLWTEVLESWDAGARFAGLVGDGEIAGGLTLHALLAGEQEVTSIDVRLPPGADRYPSLTRDVPAAFWYERAIHDLFGALAEGHPRLDPLVLPHRGHGEVAAALPNPGGPAHPVRVDPDERALPRHVMGPGLFSIPHGPVRSGVFESVEYVVETPGEDIPHVNVRPHFKHRGVEVRFESMDPIEAVLLAERVEGIATVAHAVAYSHAVERLSGAQPPPAAQLVRVLHAELERVANHLDVAMRLSDAAGLAVATARFGTHKESVLRLVSALCGNRFGRGVVVPGGVRALPALSGAEIHALLRRVRRAVTGDARALMQTPSFLDRLRGTGPLADDFARAYGLLGPVGRASGETDDARWQRPYDAYPKLMRSPGTPQTDGDAMARLRVRWDEVGESFELLSQTVELLDNGIGGELRSPVDVVAGQSVGWAEAPQGEVLYLIRVGADGRLARCAPRSASFHNLAVFARTFRGDILTDFPFIEASFGLSIAGVVM</sequence>
<dbReference type="EMBL" id="CP006850">
    <property type="protein sequence ID" value="AHH19753.1"/>
    <property type="molecule type" value="Genomic_DNA"/>
</dbReference>
<dbReference type="PATRIC" id="fig|1415166.3.peg.5127"/>
<gene>
    <name evidence="6" type="ORF">NONO_c49690</name>
</gene>
<evidence type="ECO:0000256" key="2">
    <source>
        <dbReference type="ARBA" id="ARBA00023027"/>
    </source>
</evidence>
<keyword evidence="3" id="KW-0460">Magnesium</keyword>
<dbReference type="Pfam" id="PF00346">
    <property type="entry name" value="Complex1_49kDa"/>
    <property type="match status" value="2"/>
</dbReference>
<dbReference type="InterPro" id="IPR037232">
    <property type="entry name" value="NADH_quin_OxRdtase_su_C/D-like"/>
</dbReference>
<dbReference type="GO" id="GO:0016151">
    <property type="term" value="F:nickel cation binding"/>
    <property type="evidence" value="ECO:0007669"/>
    <property type="project" value="InterPro"/>
</dbReference>
<dbReference type="Gene3D" id="1.10.645.10">
    <property type="entry name" value="Cytochrome-c3 Hydrogenase, chain B"/>
    <property type="match status" value="1"/>
</dbReference>
<dbReference type="InterPro" id="IPR052197">
    <property type="entry name" value="ComplexI_49kDa-like"/>
</dbReference>
<proteinExistence type="predicted"/>
<dbReference type="AlphaFoldDB" id="W5TLB0"/>
<dbReference type="GO" id="GO:0051287">
    <property type="term" value="F:NAD binding"/>
    <property type="evidence" value="ECO:0007669"/>
    <property type="project" value="InterPro"/>
</dbReference>
<protein>
    <submittedName>
        <fullName evidence="6">Putative NADH-ubiquinone oxidoreductase, chain 49kDa</fullName>
    </submittedName>
</protein>
<keyword evidence="6" id="KW-0830">Ubiquinone</keyword>
<dbReference type="HOGENOM" id="CLU_015134_3_1_11"/>
<evidence type="ECO:0000256" key="3">
    <source>
        <dbReference type="PIRSR" id="PIRSR601501-1"/>
    </source>
</evidence>
<dbReference type="SUPFAM" id="SSF143243">
    <property type="entry name" value="Nqo5-like"/>
    <property type="match status" value="1"/>
</dbReference>
<keyword evidence="3" id="KW-0479">Metal-binding</keyword>
<dbReference type="Proteomes" id="UP000019150">
    <property type="component" value="Chromosome"/>
</dbReference>
<feature type="domain" description="NADH:ubiquinone oxidoreductase 30kDa subunit" evidence="4">
    <location>
        <begin position="44"/>
        <end position="98"/>
    </location>
</feature>
<reference evidence="6 7" key="1">
    <citation type="journal article" date="2014" name="Appl. Environ. Microbiol.">
        <title>Insights into the Microbial Degradation of Rubber and Gutta-Percha by Analysis of the Complete Genome of Nocardia nova SH22a.</title>
        <authorList>
            <person name="Luo Q."/>
            <person name="Hiessl S."/>
            <person name="Poehlein A."/>
            <person name="Daniel R."/>
            <person name="Steinbuchel A."/>
        </authorList>
    </citation>
    <scope>NUCLEOTIDE SEQUENCE [LARGE SCALE GENOMIC DNA]</scope>
    <source>
        <strain evidence="6">SH22a</strain>
    </source>
</reference>
<dbReference type="Pfam" id="PF00329">
    <property type="entry name" value="Complex1_30kDa"/>
    <property type="match status" value="1"/>
</dbReference>
<dbReference type="PANTHER" id="PTHR43485:SF1">
    <property type="entry name" value="FORMATE HYDROGENLYASE SUBUNIT 5-RELATED"/>
    <property type="match status" value="1"/>
</dbReference>
<dbReference type="KEGG" id="nno:NONO_c49690"/>
<keyword evidence="7" id="KW-1185">Reference proteome</keyword>
<dbReference type="GO" id="GO:0008137">
    <property type="term" value="F:NADH dehydrogenase (ubiquinone) activity"/>
    <property type="evidence" value="ECO:0007669"/>
    <property type="project" value="InterPro"/>
</dbReference>